<name>A0ABS0JQ79_9ACTN</name>
<evidence type="ECO:0000313" key="2">
    <source>
        <dbReference type="EMBL" id="MBG6069194.1"/>
    </source>
</evidence>
<evidence type="ECO:0000256" key="1">
    <source>
        <dbReference type="SAM" id="MobiDB-lite"/>
    </source>
</evidence>
<proteinExistence type="predicted"/>
<feature type="compositionally biased region" description="Basic and acidic residues" evidence="1">
    <location>
        <begin position="18"/>
        <end position="29"/>
    </location>
</feature>
<protein>
    <submittedName>
        <fullName evidence="2">Uncharacterized protein</fullName>
    </submittedName>
</protein>
<feature type="region of interest" description="Disordered" evidence="1">
    <location>
        <begin position="1"/>
        <end position="29"/>
    </location>
</feature>
<feature type="compositionally biased region" description="Polar residues" evidence="1">
    <location>
        <begin position="1"/>
        <end position="11"/>
    </location>
</feature>
<evidence type="ECO:0000313" key="3">
    <source>
        <dbReference type="Proteomes" id="UP000614915"/>
    </source>
</evidence>
<dbReference type="EMBL" id="JADOTX010000001">
    <property type="protein sequence ID" value="MBG6069194.1"/>
    <property type="molecule type" value="Genomic_DNA"/>
</dbReference>
<gene>
    <name evidence="2" type="ORF">IW248_005481</name>
</gene>
<sequence length="29" mass="3057">MTMSHVTTVPSTLPGDGYRAEGPRAGRPD</sequence>
<dbReference type="Proteomes" id="UP000614915">
    <property type="component" value="Unassembled WGS sequence"/>
</dbReference>
<comment type="caution">
    <text evidence="2">The sequence shown here is derived from an EMBL/GenBank/DDBJ whole genome shotgun (WGS) entry which is preliminary data.</text>
</comment>
<accession>A0ABS0JQ79</accession>
<reference evidence="2 3" key="1">
    <citation type="submission" date="2020-11" db="EMBL/GenBank/DDBJ databases">
        <title>Sequencing the genomes of 1000 actinobacteria strains.</title>
        <authorList>
            <person name="Klenk H.-P."/>
        </authorList>
    </citation>
    <scope>NUCLEOTIDE SEQUENCE [LARGE SCALE GENOMIC DNA]</scope>
    <source>
        <strain evidence="2 3">DSM 101692</strain>
    </source>
</reference>
<organism evidence="2 3">
    <name type="scientific">Micromonospora ureilytica</name>
    <dbReference type="NCBI Taxonomy" id="709868"/>
    <lineage>
        <taxon>Bacteria</taxon>
        <taxon>Bacillati</taxon>
        <taxon>Actinomycetota</taxon>
        <taxon>Actinomycetes</taxon>
        <taxon>Micromonosporales</taxon>
        <taxon>Micromonosporaceae</taxon>
        <taxon>Micromonospora</taxon>
    </lineage>
</organism>
<keyword evidence="3" id="KW-1185">Reference proteome</keyword>